<proteinExistence type="inferred from homology"/>
<dbReference type="InterPro" id="IPR029058">
    <property type="entry name" value="AB_hydrolase_fold"/>
</dbReference>
<evidence type="ECO:0000256" key="3">
    <source>
        <dbReference type="ARBA" id="ARBA00022677"/>
    </source>
</evidence>
<name>A0A0L6UJW5_9BASI</name>
<sequence>MPPSENIANPNNKQGEGGKYRKLLTSYQYPGYPPADLTIQSSREQPHLGFDRWTNRFGYATHGSAGGEAEVTPPRIIVYLIPGNPGLVEFYDQFIAHLLDCTSSAWTQQEQLAGCEVVCAGHLGHSLRHNSNLDFRFLDNFKLWNQYPYPRAAGSASLSDQIDYHTQLFANLIHHGIPNPAQTKLVIIGHSVGAYIATKILERNPTGIAHMIGLFPTISQIGRSPNGRRLWPLFSPIVLPFVNILQMIFSLIIPKMVICRLIKLLYDPISGGGTRTKLPSSPPIESGKMGVQKKTQQMGALMEHNLLIMLTFILNINALSAVLKMARSEMQSIRDLDAHFIRRFKNQLTLLWTSHGADEWVGEPEIAEIIRLLNLPESPHGPQPLLVELAAAASGPPLPSEHLPTDSQSSVRLAEDATIPTWKRMKEGVPHAFCLKSSKTDLSLSLWLFLFLLEDNEVMARECSALIEKVLSRPNA</sequence>
<comment type="similarity">
    <text evidence="2">Belongs to the AB hydrolase superfamily. LDAH family.</text>
</comment>
<evidence type="ECO:0000313" key="7">
    <source>
        <dbReference type="Proteomes" id="UP000037035"/>
    </source>
</evidence>
<feature type="transmembrane region" description="Helical" evidence="5">
    <location>
        <begin position="230"/>
        <end position="253"/>
    </location>
</feature>
<dbReference type="AlphaFoldDB" id="A0A0L6UJW5"/>
<keyword evidence="5" id="KW-0472">Membrane</keyword>
<dbReference type="GO" id="GO:0016298">
    <property type="term" value="F:lipase activity"/>
    <property type="evidence" value="ECO:0007669"/>
    <property type="project" value="InterPro"/>
</dbReference>
<dbReference type="PANTHER" id="PTHR13390">
    <property type="entry name" value="LIPASE"/>
    <property type="match status" value="1"/>
</dbReference>
<evidence type="ECO:0000256" key="4">
    <source>
        <dbReference type="ARBA" id="ARBA00022801"/>
    </source>
</evidence>
<dbReference type="InterPro" id="IPR019363">
    <property type="entry name" value="LDAH"/>
</dbReference>
<dbReference type="OrthoDB" id="448051at2759"/>
<evidence type="ECO:0000256" key="1">
    <source>
        <dbReference type="ARBA" id="ARBA00004502"/>
    </source>
</evidence>
<keyword evidence="7" id="KW-1185">Reference proteome</keyword>
<feature type="transmembrane region" description="Helical" evidence="5">
    <location>
        <begin position="306"/>
        <end position="326"/>
    </location>
</feature>
<dbReference type="Proteomes" id="UP000037035">
    <property type="component" value="Unassembled WGS sequence"/>
</dbReference>
<dbReference type="EMBL" id="LAVV01011174">
    <property type="protein sequence ID" value="KNZ48100.1"/>
    <property type="molecule type" value="Genomic_DNA"/>
</dbReference>
<evidence type="ECO:0000256" key="5">
    <source>
        <dbReference type="SAM" id="Phobius"/>
    </source>
</evidence>
<dbReference type="Gene3D" id="3.40.50.1820">
    <property type="entry name" value="alpha/beta hydrolase"/>
    <property type="match status" value="1"/>
</dbReference>
<gene>
    <name evidence="6" type="ORF">VP01_590g6</name>
</gene>
<reference evidence="6 7" key="1">
    <citation type="submission" date="2015-08" db="EMBL/GenBank/DDBJ databases">
        <title>Next Generation Sequencing and Analysis of the Genome of Puccinia sorghi L Schw, the Causal Agent of Maize Common Rust.</title>
        <authorList>
            <person name="Rochi L."/>
            <person name="Burguener G."/>
            <person name="Darino M."/>
            <person name="Turjanski A."/>
            <person name="Kreff E."/>
            <person name="Dieguez M.J."/>
            <person name="Sacco F."/>
        </authorList>
    </citation>
    <scope>NUCLEOTIDE SEQUENCE [LARGE SCALE GENOMIC DNA]</scope>
    <source>
        <strain evidence="6 7">RO10H11247</strain>
    </source>
</reference>
<evidence type="ECO:0000256" key="2">
    <source>
        <dbReference type="ARBA" id="ARBA00008300"/>
    </source>
</evidence>
<keyword evidence="4" id="KW-0378">Hydrolase</keyword>
<protein>
    <submittedName>
        <fullName evidence="6">Uncharacterized protein</fullName>
    </submittedName>
</protein>
<comment type="subcellular location">
    <subcellularLocation>
        <location evidence="1">Lipid droplet</location>
    </subcellularLocation>
</comment>
<keyword evidence="5" id="KW-0812">Transmembrane</keyword>
<dbReference type="SUPFAM" id="SSF53474">
    <property type="entry name" value="alpha/beta-Hydrolases"/>
    <property type="match status" value="1"/>
</dbReference>
<dbReference type="GO" id="GO:0005811">
    <property type="term" value="C:lipid droplet"/>
    <property type="evidence" value="ECO:0007669"/>
    <property type="project" value="UniProtKB-SubCell"/>
</dbReference>
<dbReference type="GO" id="GO:0019915">
    <property type="term" value="P:lipid storage"/>
    <property type="evidence" value="ECO:0007669"/>
    <property type="project" value="InterPro"/>
</dbReference>
<dbReference type="Pfam" id="PF10230">
    <property type="entry name" value="LIDHydrolase"/>
    <property type="match status" value="1"/>
</dbReference>
<organism evidence="6 7">
    <name type="scientific">Puccinia sorghi</name>
    <dbReference type="NCBI Taxonomy" id="27349"/>
    <lineage>
        <taxon>Eukaryota</taxon>
        <taxon>Fungi</taxon>
        <taxon>Dikarya</taxon>
        <taxon>Basidiomycota</taxon>
        <taxon>Pucciniomycotina</taxon>
        <taxon>Pucciniomycetes</taxon>
        <taxon>Pucciniales</taxon>
        <taxon>Pucciniaceae</taxon>
        <taxon>Puccinia</taxon>
    </lineage>
</organism>
<evidence type="ECO:0000313" key="6">
    <source>
        <dbReference type="EMBL" id="KNZ48100.1"/>
    </source>
</evidence>
<keyword evidence="5" id="KW-1133">Transmembrane helix</keyword>
<dbReference type="VEuPathDB" id="FungiDB:VP01_590g6"/>
<keyword evidence="3" id="KW-0551">Lipid droplet</keyword>
<dbReference type="PANTHER" id="PTHR13390:SF0">
    <property type="entry name" value="LIPID DROPLET-ASSOCIATED HYDROLASE"/>
    <property type="match status" value="1"/>
</dbReference>
<accession>A0A0L6UJW5</accession>
<comment type="caution">
    <text evidence="6">The sequence shown here is derived from an EMBL/GenBank/DDBJ whole genome shotgun (WGS) entry which is preliminary data.</text>
</comment>